<reference evidence="2 3" key="1">
    <citation type="submission" date="2020-08" db="EMBL/GenBank/DDBJ databases">
        <title>Genomic Encyclopedia of Type Strains, Phase IV (KMG-V): Genome sequencing to study the core and pangenomes of soil and plant-associated prokaryotes.</title>
        <authorList>
            <person name="Whitman W."/>
        </authorList>
    </citation>
    <scope>NUCLEOTIDE SEQUENCE [LARGE SCALE GENOMIC DNA]</scope>
    <source>
        <strain evidence="2 3">SLV-2362</strain>
    </source>
</reference>
<dbReference type="GO" id="GO:0008236">
    <property type="term" value="F:serine-type peptidase activity"/>
    <property type="evidence" value="ECO:0007669"/>
    <property type="project" value="InterPro"/>
</dbReference>
<evidence type="ECO:0000313" key="2">
    <source>
        <dbReference type="EMBL" id="MBB3009930.1"/>
    </source>
</evidence>
<evidence type="ECO:0000259" key="1">
    <source>
        <dbReference type="Pfam" id="PF00326"/>
    </source>
</evidence>
<gene>
    <name evidence="2" type="ORF">FHX61_004606</name>
</gene>
<evidence type="ECO:0000313" key="3">
    <source>
        <dbReference type="Proteomes" id="UP000578036"/>
    </source>
</evidence>
<dbReference type="Proteomes" id="UP000578036">
    <property type="component" value="Unassembled WGS sequence"/>
</dbReference>
<dbReference type="Gene3D" id="3.40.50.1820">
    <property type="entry name" value="alpha/beta hydrolase"/>
    <property type="match status" value="1"/>
</dbReference>
<accession>A0A7W4YSK5</accession>
<feature type="domain" description="Peptidase S9 prolyl oligopeptidase catalytic" evidence="1">
    <location>
        <begin position="213"/>
        <end position="383"/>
    </location>
</feature>
<dbReference type="InterPro" id="IPR029058">
    <property type="entry name" value="AB_hydrolase_fold"/>
</dbReference>
<dbReference type="Gene3D" id="1.20.1440.110">
    <property type="entry name" value="acylaminoacyl peptidase"/>
    <property type="match status" value="1"/>
</dbReference>
<dbReference type="Pfam" id="PF00326">
    <property type="entry name" value="Peptidase_S9"/>
    <property type="match status" value="1"/>
</dbReference>
<dbReference type="AlphaFoldDB" id="A0A7W4YSK5"/>
<name>A0A7W4YSK5_9BURK</name>
<dbReference type="PANTHER" id="PTHR22946">
    <property type="entry name" value="DIENELACTONE HYDROLASE DOMAIN-CONTAINING PROTEIN-RELATED"/>
    <property type="match status" value="1"/>
</dbReference>
<proteinExistence type="predicted"/>
<organism evidence="2 3">
    <name type="scientific">Cupriavidus alkaliphilus</name>
    <dbReference type="NCBI Taxonomy" id="942866"/>
    <lineage>
        <taxon>Bacteria</taxon>
        <taxon>Pseudomonadati</taxon>
        <taxon>Pseudomonadota</taxon>
        <taxon>Betaproteobacteria</taxon>
        <taxon>Burkholderiales</taxon>
        <taxon>Burkholderiaceae</taxon>
        <taxon>Cupriavidus</taxon>
    </lineage>
</organism>
<dbReference type="SUPFAM" id="SSF53474">
    <property type="entry name" value="alpha/beta-Hydrolases"/>
    <property type="match status" value="1"/>
</dbReference>
<dbReference type="InterPro" id="IPR050261">
    <property type="entry name" value="FrsA_esterase"/>
</dbReference>
<protein>
    <submittedName>
        <fullName evidence="2">Fermentation-respiration switch protein FrsA (DUF1100 family)</fullName>
    </submittedName>
</protein>
<comment type="caution">
    <text evidence="2">The sequence shown here is derived from an EMBL/GenBank/DDBJ whole genome shotgun (WGS) entry which is preliminary data.</text>
</comment>
<dbReference type="PANTHER" id="PTHR22946:SF12">
    <property type="entry name" value="CONIDIAL PIGMENT BIOSYNTHESIS PROTEIN AYG1 (AFU_ORTHOLOGUE AFUA_2G17550)"/>
    <property type="match status" value="1"/>
</dbReference>
<dbReference type="RefSeq" id="WP_183300283.1">
    <property type="nucleotide sequence ID" value="NZ_JACHWF010000006.1"/>
</dbReference>
<keyword evidence="3" id="KW-1185">Reference proteome</keyword>
<dbReference type="GO" id="GO:0006508">
    <property type="term" value="P:proteolysis"/>
    <property type="evidence" value="ECO:0007669"/>
    <property type="project" value="InterPro"/>
</dbReference>
<dbReference type="InterPro" id="IPR001375">
    <property type="entry name" value="Peptidase_S9_cat"/>
</dbReference>
<sequence length="389" mass="42703">MYQYFPANYTWSLAVMSALNRGGQIAEIDEACRPLHDLAAKKALDGDVVAQNAWFESWRRMAGRVERLGKADELAGHPLSAGRKFLRVGLYNLLAERMLSHRDPRRLQAYKNGISAFERGLRLRREPVEYVNVPYGDSVLPAIFMKAPGEGNSPCMVHFNGLDLTKEIVYAAIADEFRRRGVSLLIVDHPGVGAALRLNGLVSGPDTEMSAGACVDYLETRADVDAQRIGIIALSLGGYYAPRAAAFEKRFACCVAWGAIFDYGDAVQGRMNGSGEPSVPGFAEHLNWVFGKASFAETLEVVKKMTLENVAHRITCPLLVVHGENDRQIPLWHAQRTFDAAVNSKERELKVFSLLDGGAEHCGADNSTMVVDYITDWVAERLGASVAGV</sequence>
<dbReference type="EMBL" id="JACHWF010000006">
    <property type="protein sequence ID" value="MBB3009930.1"/>
    <property type="molecule type" value="Genomic_DNA"/>
</dbReference>